<evidence type="ECO:0000313" key="3">
    <source>
        <dbReference type="Proteomes" id="UP000199570"/>
    </source>
</evidence>
<proteinExistence type="predicted"/>
<accession>A0A1H1FKB6</accession>
<dbReference type="AlphaFoldDB" id="A0A1H1FKB6"/>
<keyword evidence="3" id="KW-1185">Reference proteome</keyword>
<reference evidence="3" key="1">
    <citation type="submission" date="2016-10" db="EMBL/GenBank/DDBJ databases">
        <authorList>
            <person name="Varghese N."/>
            <person name="Submissions S."/>
        </authorList>
    </citation>
    <scope>NUCLEOTIDE SEQUENCE [LARGE SCALE GENOMIC DNA]</scope>
    <source>
        <strain evidence="3">BS3775</strain>
    </source>
</reference>
<keyword evidence="1" id="KW-0472">Membrane</keyword>
<organism evidence="2 3">
    <name type="scientific">Pseudomonas moorei</name>
    <dbReference type="NCBI Taxonomy" id="395599"/>
    <lineage>
        <taxon>Bacteria</taxon>
        <taxon>Pseudomonadati</taxon>
        <taxon>Pseudomonadota</taxon>
        <taxon>Gammaproteobacteria</taxon>
        <taxon>Pseudomonadales</taxon>
        <taxon>Pseudomonadaceae</taxon>
        <taxon>Pseudomonas</taxon>
    </lineage>
</organism>
<dbReference type="OrthoDB" id="9814116at2"/>
<keyword evidence="1" id="KW-0812">Transmembrane</keyword>
<evidence type="ECO:0000256" key="1">
    <source>
        <dbReference type="SAM" id="Phobius"/>
    </source>
</evidence>
<keyword evidence="1" id="KW-1133">Transmembrane helix</keyword>
<evidence type="ECO:0000313" key="2">
    <source>
        <dbReference type="EMBL" id="SDR01337.1"/>
    </source>
</evidence>
<sequence>MRKFGIVVLIIGVLVVISAMGMDVSVSSGLGRVNNLGLMAERQNFTIIGGLLALGGLLMMLFGGKKERSTVAASHVQDTRACPLCAEMIKPAAIKCRFCGADIDPVQGPRLVNGWAATVPCRAGDERDHAIGAITALGFSVVPMMGETVGAGLFATKEEAKHASTLLSKEHKVFSEVAYRDTVSGKFPPLDD</sequence>
<evidence type="ECO:0008006" key="4">
    <source>
        <dbReference type="Google" id="ProtNLM"/>
    </source>
</evidence>
<dbReference type="RefSeq" id="WP_139204794.1">
    <property type="nucleotide sequence ID" value="NZ_FNKJ01000003.1"/>
</dbReference>
<protein>
    <recommendedName>
        <fullName evidence="4">Zinc ribbon domain-containing protein</fullName>
    </recommendedName>
</protein>
<dbReference type="Proteomes" id="UP000199570">
    <property type="component" value="Unassembled WGS sequence"/>
</dbReference>
<dbReference type="EMBL" id="FNKJ01000003">
    <property type="protein sequence ID" value="SDR01337.1"/>
    <property type="molecule type" value="Genomic_DNA"/>
</dbReference>
<gene>
    <name evidence="2" type="ORF">SAMN04490195_2749</name>
</gene>
<feature type="transmembrane region" description="Helical" evidence="1">
    <location>
        <begin position="45"/>
        <end position="64"/>
    </location>
</feature>
<name>A0A1H1FKB6_9PSED</name>